<accession>A0A8S0R2N8</accession>
<sequence>MDYVGLKLSFSMIEKVIYFYWEVGDKEGAVLFVKEVPRRGITCLHGDTEDNKGGPVGYLAWKIMVEGSYMDAAKLVIHLRECGLKLELYSYLIAMIAVVKELNELGKAPRKLEGFTKSGVIVELDTENVGQINEYREDVLDDVVHLSKWVVEVGSSSIYGVVHERLLAMYMCCARR</sequence>
<dbReference type="EMBL" id="CACTIH010002098">
    <property type="protein sequence ID" value="CAA2973328.1"/>
    <property type="molecule type" value="Genomic_DNA"/>
</dbReference>
<dbReference type="PANTHER" id="PTHR47880">
    <property type="entry name" value="OS05G0353300 PROTEIN"/>
    <property type="match status" value="1"/>
</dbReference>
<dbReference type="OrthoDB" id="2019753at2759"/>
<evidence type="ECO:0000313" key="2">
    <source>
        <dbReference type="Proteomes" id="UP000594638"/>
    </source>
</evidence>
<protein>
    <recommendedName>
        <fullName evidence="3">Pentatricopeptide repeat-containing protein</fullName>
    </recommendedName>
</protein>
<comment type="caution">
    <text evidence="1">The sequence shown here is derived from an EMBL/GenBank/DDBJ whole genome shotgun (WGS) entry which is preliminary data.</text>
</comment>
<dbReference type="PANTHER" id="PTHR47880:SF1">
    <property type="entry name" value="OS05G0353300 PROTEIN"/>
    <property type="match status" value="1"/>
</dbReference>
<gene>
    <name evidence="1" type="ORF">OLEA9_A001232</name>
</gene>
<keyword evidence="2" id="KW-1185">Reference proteome</keyword>
<name>A0A8S0R2N8_OLEEU</name>
<dbReference type="AlphaFoldDB" id="A0A8S0R2N8"/>
<dbReference type="Proteomes" id="UP000594638">
    <property type="component" value="Unassembled WGS sequence"/>
</dbReference>
<organism evidence="1 2">
    <name type="scientific">Olea europaea subsp. europaea</name>
    <dbReference type="NCBI Taxonomy" id="158383"/>
    <lineage>
        <taxon>Eukaryota</taxon>
        <taxon>Viridiplantae</taxon>
        <taxon>Streptophyta</taxon>
        <taxon>Embryophyta</taxon>
        <taxon>Tracheophyta</taxon>
        <taxon>Spermatophyta</taxon>
        <taxon>Magnoliopsida</taxon>
        <taxon>eudicotyledons</taxon>
        <taxon>Gunneridae</taxon>
        <taxon>Pentapetalae</taxon>
        <taxon>asterids</taxon>
        <taxon>lamiids</taxon>
        <taxon>Lamiales</taxon>
        <taxon>Oleaceae</taxon>
        <taxon>Oleeae</taxon>
        <taxon>Olea</taxon>
    </lineage>
</organism>
<evidence type="ECO:0000313" key="1">
    <source>
        <dbReference type="EMBL" id="CAA2973328.1"/>
    </source>
</evidence>
<proteinExistence type="predicted"/>
<dbReference type="Gramene" id="OE9A001232T1">
    <property type="protein sequence ID" value="OE9A001232C1"/>
    <property type="gene ID" value="OE9A001232"/>
</dbReference>
<evidence type="ECO:0008006" key="3">
    <source>
        <dbReference type="Google" id="ProtNLM"/>
    </source>
</evidence>
<reference evidence="1 2" key="1">
    <citation type="submission" date="2019-12" db="EMBL/GenBank/DDBJ databases">
        <authorList>
            <person name="Alioto T."/>
            <person name="Alioto T."/>
            <person name="Gomez Garrido J."/>
        </authorList>
    </citation>
    <scope>NUCLEOTIDE SEQUENCE [LARGE SCALE GENOMIC DNA]</scope>
</reference>